<comment type="caution">
    <text evidence="2">The sequence shown here is derived from an EMBL/GenBank/DDBJ whole genome shotgun (WGS) entry which is preliminary data.</text>
</comment>
<dbReference type="Proteomes" id="UP001338125">
    <property type="component" value="Unassembled WGS sequence"/>
</dbReference>
<organism evidence="2 3">
    <name type="scientific">Cladobotryum mycophilum</name>
    <dbReference type="NCBI Taxonomy" id="491253"/>
    <lineage>
        <taxon>Eukaryota</taxon>
        <taxon>Fungi</taxon>
        <taxon>Dikarya</taxon>
        <taxon>Ascomycota</taxon>
        <taxon>Pezizomycotina</taxon>
        <taxon>Sordariomycetes</taxon>
        <taxon>Hypocreomycetidae</taxon>
        <taxon>Hypocreales</taxon>
        <taxon>Hypocreaceae</taxon>
        <taxon>Cladobotryum</taxon>
    </lineage>
</organism>
<sequence length="288" mass="32786">MAPLVPRMHLFEIDDQPWFPPFLRARVQDALTASWTSKTPLQPQSAASLAASVLIRELGNDLSSYKFIDFCSGGGGPTPSIERVINAKLRERNEEPVDFVLTDLHPNVTAWDLVVRKSPNIMYHNDPVNAAKAPQELISRQDGKKVMRLFNLAFHHFDDPLASQILKDTVETSDGFAIFELQDRTLEIVLSMLMFGTAIMLAAPFYAWKWRSPATLFFTWVIPILPFVIVFDGFMSAMRTRTPEEVESLLRGCGADTSLWEVRSGRQMFVYPWGYMNWIVCKPIKEQE</sequence>
<keyword evidence="3" id="KW-1185">Reference proteome</keyword>
<feature type="transmembrane region" description="Helical" evidence="1">
    <location>
        <begin position="188"/>
        <end position="208"/>
    </location>
</feature>
<evidence type="ECO:0000313" key="3">
    <source>
        <dbReference type="Proteomes" id="UP001338125"/>
    </source>
</evidence>
<protein>
    <submittedName>
        <fullName evidence="2">Uncharacterized protein</fullName>
    </submittedName>
</protein>
<keyword evidence="1" id="KW-1133">Transmembrane helix</keyword>
<gene>
    <name evidence="2" type="ORF">PT974_03599</name>
</gene>
<keyword evidence="1" id="KW-0812">Transmembrane</keyword>
<reference evidence="2 3" key="1">
    <citation type="submission" date="2024-01" db="EMBL/GenBank/DDBJ databases">
        <title>Complete genome of Cladobotryum mycophilum ATHUM6906.</title>
        <authorList>
            <person name="Christinaki A.C."/>
            <person name="Myridakis A.I."/>
            <person name="Kouvelis V.N."/>
        </authorList>
    </citation>
    <scope>NUCLEOTIDE SEQUENCE [LARGE SCALE GENOMIC DNA]</scope>
    <source>
        <strain evidence="2 3">ATHUM6906</strain>
    </source>
</reference>
<evidence type="ECO:0000313" key="2">
    <source>
        <dbReference type="EMBL" id="KAK5995201.1"/>
    </source>
</evidence>
<accession>A0ABR0SSS1</accession>
<evidence type="ECO:0000256" key="1">
    <source>
        <dbReference type="SAM" id="Phobius"/>
    </source>
</evidence>
<name>A0ABR0SSS1_9HYPO</name>
<dbReference type="EMBL" id="JAVFKD010000004">
    <property type="protein sequence ID" value="KAK5995201.1"/>
    <property type="molecule type" value="Genomic_DNA"/>
</dbReference>
<proteinExistence type="predicted"/>
<feature type="transmembrane region" description="Helical" evidence="1">
    <location>
        <begin position="214"/>
        <end position="234"/>
    </location>
</feature>
<keyword evidence="1" id="KW-0472">Membrane</keyword>